<evidence type="ECO:0000256" key="1">
    <source>
        <dbReference type="ARBA" id="ARBA00004651"/>
    </source>
</evidence>
<name>A0A6G2CG55_9FIRM</name>
<evidence type="ECO:0000313" key="9">
    <source>
        <dbReference type="EMBL" id="MTL95582.1"/>
    </source>
</evidence>
<reference evidence="9" key="1">
    <citation type="journal article" date="2019" name="Nat. Med.">
        <title>A library of human gut bacterial isolates paired with longitudinal multiomics data enables mechanistic microbiome research.</title>
        <authorList>
            <person name="Poyet M."/>
            <person name="Groussin M."/>
            <person name="Gibbons S.M."/>
            <person name="Avila-Pacheco J."/>
            <person name="Jiang X."/>
            <person name="Kearney S.M."/>
            <person name="Perrotta A.R."/>
            <person name="Berdy B."/>
            <person name="Zhao S."/>
            <person name="Lieberman T.D."/>
            <person name="Swanson P.K."/>
            <person name="Smith M."/>
            <person name="Roesemann S."/>
            <person name="Alexander J.E."/>
            <person name="Rich S.A."/>
            <person name="Livny J."/>
            <person name="Vlamakis H."/>
            <person name="Clish C."/>
            <person name="Bullock K."/>
            <person name="Deik A."/>
            <person name="Scott J."/>
            <person name="Pierce K.A."/>
            <person name="Xavier R.J."/>
            <person name="Alm E.J."/>
        </authorList>
    </citation>
    <scope>NUCLEOTIDE SEQUENCE</scope>
    <source>
        <strain evidence="9">BIOML-A179</strain>
    </source>
</reference>
<dbReference type="GO" id="GO:0006465">
    <property type="term" value="P:signal peptide processing"/>
    <property type="evidence" value="ECO:0007669"/>
    <property type="project" value="TreeGrafter"/>
</dbReference>
<dbReference type="Pfam" id="PF06750">
    <property type="entry name" value="A24_N_bact"/>
    <property type="match status" value="1"/>
</dbReference>
<gene>
    <name evidence="9" type="ORF">GMA64_13740</name>
</gene>
<evidence type="ECO:0000256" key="2">
    <source>
        <dbReference type="ARBA" id="ARBA00005801"/>
    </source>
</evidence>
<evidence type="ECO:0000256" key="5">
    <source>
        <dbReference type="ARBA" id="ARBA00022989"/>
    </source>
</evidence>
<evidence type="ECO:0000256" key="4">
    <source>
        <dbReference type="ARBA" id="ARBA00022692"/>
    </source>
</evidence>
<accession>A0A6G2CG55</accession>
<comment type="similarity">
    <text evidence="2">Belongs to the peptidase A24 family.</text>
</comment>
<dbReference type="EMBL" id="WMQV01000066">
    <property type="protein sequence ID" value="MTL95582.1"/>
    <property type="molecule type" value="Genomic_DNA"/>
</dbReference>
<keyword evidence="3" id="KW-1003">Cell membrane</keyword>
<dbReference type="GO" id="GO:0005886">
    <property type="term" value="C:plasma membrane"/>
    <property type="evidence" value="ECO:0007669"/>
    <property type="project" value="UniProtKB-SubCell"/>
</dbReference>
<keyword evidence="4" id="KW-0812">Transmembrane</keyword>
<comment type="caution">
    <text evidence="9">The sequence shown here is derived from an EMBL/GenBank/DDBJ whole genome shotgun (WGS) entry which is preliminary data.</text>
</comment>
<evidence type="ECO:0000259" key="7">
    <source>
        <dbReference type="Pfam" id="PF01478"/>
    </source>
</evidence>
<proteinExistence type="inferred from homology"/>
<keyword evidence="5" id="KW-1133">Transmembrane helix</keyword>
<feature type="domain" description="Prepilin peptidase A24 N-terminal" evidence="8">
    <location>
        <begin position="9"/>
        <end position="89"/>
    </location>
</feature>
<dbReference type="InterPro" id="IPR010627">
    <property type="entry name" value="Prepilin_pept_A24_N"/>
</dbReference>
<comment type="subcellular location">
    <subcellularLocation>
        <location evidence="1">Cell membrane</location>
        <topology evidence="1">Multi-pass membrane protein</topology>
    </subcellularLocation>
</comment>
<dbReference type="Gene3D" id="1.20.120.1220">
    <property type="match status" value="1"/>
</dbReference>
<dbReference type="RefSeq" id="WP_129821803.1">
    <property type="nucleotide sequence ID" value="NZ_RCYV01000038.1"/>
</dbReference>
<dbReference type="GO" id="GO:0004190">
    <property type="term" value="F:aspartic-type endopeptidase activity"/>
    <property type="evidence" value="ECO:0007669"/>
    <property type="project" value="InterPro"/>
</dbReference>
<evidence type="ECO:0000259" key="8">
    <source>
        <dbReference type="Pfam" id="PF06750"/>
    </source>
</evidence>
<dbReference type="AlphaFoldDB" id="A0A6G2CG55"/>
<keyword evidence="6" id="KW-0472">Membrane</keyword>
<organism evidence="9">
    <name type="scientific">Turicibacter sanguinis</name>
    <dbReference type="NCBI Taxonomy" id="154288"/>
    <lineage>
        <taxon>Bacteria</taxon>
        <taxon>Bacillati</taxon>
        <taxon>Bacillota</taxon>
        <taxon>Erysipelotrichia</taxon>
        <taxon>Erysipelotrichales</taxon>
        <taxon>Turicibacteraceae</taxon>
        <taxon>Turicibacter</taxon>
    </lineage>
</organism>
<evidence type="ECO:0000256" key="3">
    <source>
        <dbReference type="ARBA" id="ARBA00022475"/>
    </source>
</evidence>
<dbReference type="Pfam" id="PF01478">
    <property type="entry name" value="Peptidase_A24"/>
    <property type="match status" value="1"/>
</dbReference>
<feature type="domain" description="Prepilin type IV endopeptidase peptidase" evidence="7">
    <location>
        <begin position="105"/>
        <end position="214"/>
    </location>
</feature>
<evidence type="ECO:0000256" key="6">
    <source>
        <dbReference type="ARBA" id="ARBA00023136"/>
    </source>
</evidence>
<dbReference type="PANTHER" id="PTHR30487:SF0">
    <property type="entry name" value="PREPILIN LEADER PEPTIDASE_N-METHYLTRANSFERASE-RELATED"/>
    <property type="match status" value="1"/>
</dbReference>
<dbReference type="InterPro" id="IPR000045">
    <property type="entry name" value="Prepilin_IV_endopep_pep"/>
</dbReference>
<protein>
    <submittedName>
        <fullName evidence="9">Prepilin peptidase</fullName>
    </submittedName>
</protein>
<sequence>MFYLLLLFLGAALGSFYHVVGYRMPIGENWVSDRSRCPGCGHQLTAIELMPILSYIIQGGKCRECKMHIKPIYLLSEIVAGLLFVFPVWFYGFEGFETGHIFVAWAFLSMLIIITVSDIYYQLILDKVLLFWGAIIVFLYVLYPQLDLMSALVSGVVGFLTLYVIGLLGQLLFKKEALGGGDIKLYAVVGFVLGIAPTFLSIFIASGIALIYILLFMKDKAKVIGFGPFIAMASYICLFYGQSLLDWYFNLFVTIQPIK</sequence>
<dbReference type="InterPro" id="IPR050882">
    <property type="entry name" value="Prepilin_peptidase/N-MTase"/>
</dbReference>
<dbReference type="PANTHER" id="PTHR30487">
    <property type="entry name" value="TYPE 4 PREPILIN-LIKE PROTEINS LEADER PEPTIDE-PROCESSING ENZYME"/>
    <property type="match status" value="1"/>
</dbReference>